<dbReference type="AlphaFoldDB" id="A0A1B8GT09"/>
<dbReference type="InterPro" id="IPR032675">
    <property type="entry name" value="LRR_dom_sf"/>
</dbReference>
<proteinExistence type="predicted"/>
<name>A0A1B8GT09_9PEZI</name>
<dbReference type="Proteomes" id="UP000091956">
    <property type="component" value="Unassembled WGS sequence"/>
</dbReference>
<dbReference type="Gene3D" id="3.80.10.10">
    <property type="entry name" value="Ribonuclease Inhibitor"/>
    <property type="match status" value="1"/>
</dbReference>
<accession>A0A1B8GT09</accession>
<dbReference type="EMBL" id="KV460214">
    <property type="protein sequence ID" value="OBT98940.2"/>
    <property type="molecule type" value="Genomic_DNA"/>
</dbReference>
<dbReference type="SUPFAM" id="SSF52047">
    <property type="entry name" value="RNI-like"/>
    <property type="match status" value="1"/>
</dbReference>
<reference evidence="1 2" key="1">
    <citation type="submission" date="2016-03" db="EMBL/GenBank/DDBJ databases">
        <title>Comparative genomics of Pseudogymnoascus destructans, the fungus causing white-nose syndrome of bats.</title>
        <authorList>
            <person name="Palmer J.M."/>
            <person name="Drees K.P."/>
            <person name="Foster J.T."/>
            <person name="Lindner D.L."/>
        </authorList>
    </citation>
    <scope>NUCLEOTIDE SEQUENCE [LARGE SCALE GENOMIC DNA]</scope>
    <source>
        <strain evidence="1 2">UAMH 10579</strain>
    </source>
</reference>
<organism evidence="1 2">
    <name type="scientific">Pseudogymnoascus verrucosus</name>
    <dbReference type="NCBI Taxonomy" id="342668"/>
    <lineage>
        <taxon>Eukaryota</taxon>
        <taxon>Fungi</taxon>
        <taxon>Dikarya</taxon>
        <taxon>Ascomycota</taxon>
        <taxon>Pezizomycotina</taxon>
        <taxon>Leotiomycetes</taxon>
        <taxon>Thelebolales</taxon>
        <taxon>Thelebolaceae</taxon>
        <taxon>Pseudogymnoascus</taxon>
    </lineage>
</organism>
<dbReference type="GeneID" id="28835839"/>
<reference evidence="2" key="2">
    <citation type="journal article" date="2018" name="Nat. Commun.">
        <title>Extreme sensitivity to ultraviolet light in the fungal pathogen causing white-nose syndrome of bats.</title>
        <authorList>
            <person name="Palmer J.M."/>
            <person name="Drees K.P."/>
            <person name="Foster J.T."/>
            <person name="Lindner D.L."/>
        </authorList>
    </citation>
    <scope>NUCLEOTIDE SEQUENCE [LARGE SCALE GENOMIC DNA]</scope>
    <source>
        <strain evidence="2">UAMH 10579</strain>
    </source>
</reference>
<dbReference type="STRING" id="342668.A0A1B8GT09"/>
<evidence type="ECO:0000313" key="2">
    <source>
        <dbReference type="Proteomes" id="UP000091956"/>
    </source>
</evidence>
<gene>
    <name evidence="1" type="ORF">VE01_02453</name>
</gene>
<protein>
    <submittedName>
        <fullName evidence="1">Uncharacterized protein</fullName>
    </submittedName>
</protein>
<sequence length="622" mass="70709">MMAAVYNRQGLNPLVLPEIVGLVVDNVHLVPDLLSCACVNSTWSVAALEKLYKGSLNDMQFRTPDIGSLNCLFVASQERFRRNMTFVKHLLLSLENPAVDEVTLPDIRLICNEKCRAMRHRQSAELLLQPQGAGLASLTIPFEIEGQDWSRISDLLLPRTVEFLAIDDYYCGLLMTSSDYFQGITHADKFSNLKALTIYKSESGQDIDKLCQLINICDLEFFHLEGTDKLTESDAAELLSCLRRQENLKALALIIPNRAALLGSSSITLTSKEQGDLWPKLKMLYLGVADQHWLEQFPKFEKLQILRLEKPISQNFIKKIAKCRHLRVIDVVFDELDDVEALLDIARGCPLLQKFSVKHLGLGFEGEPESAENLRVALLRALHRLEHLELNLRFRMDGARLLDLTRSCPRLIVLALPQSRLCLSLALLTKSRPFWQLEIMHFASIFFEDSRRLMESDGIQAIATEWSRIFPKLRGMPCPADIYSSYMQEDDLNRDSEGDRVSVSVDEEMSDLNEESEGDMASVSADEEMLDLNEGSERDWASVSADEELSLSEPGLDFDNYESDWFILRTKLWKVLGYAVINDKIENMWQKRLEIETIGWPVVPLMAFSDPDAHSSTAKRCR</sequence>
<dbReference type="RefSeq" id="XP_018132673.2">
    <property type="nucleotide sequence ID" value="XM_018271962.2"/>
</dbReference>
<keyword evidence="2" id="KW-1185">Reference proteome</keyword>
<evidence type="ECO:0000313" key="1">
    <source>
        <dbReference type="EMBL" id="OBT98940.2"/>
    </source>
</evidence>